<dbReference type="RefSeq" id="WP_237466334.1">
    <property type="nucleotide sequence ID" value="NZ_CAKLDI010000001.1"/>
</dbReference>
<keyword evidence="2" id="KW-1185">Reference proteome</keyword>
<name>A0ABM8ZUD2_9VIBR</name>
<dbReference type="Proteomes" id="UP000838672">
    <property type="component" value="Unassembled WGS sequence"/>
</dbReference>
<evidence type="ECO:0000313" key="1">
    <source>
        <dbReference type="EMBL" id="CAH0533919.1"/>
    </source>
</evidence>
<dbReference type="EMBL" id="CAKLDI010000001">
    <property type="protein sequence ID" value="CAH0533919.1"/>
    <property type="molecule type" value="Genomic_DNA"/>
</dbReference>
<proteinExistence type="predicted"/>
<protein>
    <submittedName>
        <fullName evidence="1">Uncharacterized protein</fullName>
    </submittedName>
</protein>
<sequence length="62" mass="7078">MRKPWLMMLLALFIFVGYGRNIAPAQPPVMVPKILSLAEIYDAGGVEKAWQNQANWYWASQP</sequence>
<organism evidence="1 2">
    <name type="scientific">Vibrio stylophorae</name>
    <dbReference type="NCBI Taxonomy" id="659351"/>
    <lineage>
        <taxon>Bacteria</taxon>
        <taxon>Pseudomonadati</taxon>
        <taxon>Pseudomonadota</taxon>
        <taxon>Gammaproteobacteria</taxon>
        <taxon>Vibrionales</taxon>
        <taxon>Vibrionaceae</taxon>
        <taxon>Vibrio</taxon>
    </lineage>
</organism>
<comment type="caution">
    <text evidence="1">The sequence shown here is derived from an EMBL/GenBank/DDBJ whole genome shotgun (WGS) entry which is preliminary data.</text>
</comment>
<accession>A0ABM8ZUD2</accession>
<gene>
    <name evidence="1" type="ORF">VST7929_01796</name>
</gene>
<reference evidence="1" key="1">
    <citation type="submission" date="2021-11" db="EMBL/GenBank/DDBJ databases">
        <authorList>
            <person name="Rodrigo-Torres L."/>
            <person name="Arahal R. D."/>
            <person name="Lucena T."/>
        </authorList>
    </citation>
    <scope>NUCLEOTIDE SEQUENCE</scope>
    <source>
        <strain evidence="1">CECT 7929</strain>
    </source>
</reference>
<evidence type="ECO:0000313" key="2">
    <source>
        <dbReference type="Proteomes" id="UP000838672"/>
    </source>
</evidence>